<keyword evidence="6" id="KW-0997">Cell inner membrane</keyword>
<dbReference type="Pfam" id="PF01203">
    <property type="entry name" value="T2SSN"/>
    <property type="match status" value="1"/>
</dbReference>
<keyword evidence="12" id="KW-1185">Reference proteome</keyword>
<sequence>MLKYGLAGFVVYLLFLLANVPAAWIWKLAPKPPGVAISGIDGTLWQGQIGQLNVADRQLENIHWILSPAQLLTATAALDFRIEDSVVQAQGAVQYGLGGLAAENLRFSAPLGWLVGDTRLPLRTELSGGVTLNVRQLEQGQPWCEQLNGRLLITGLDVRNQFGHYPLGDLAGSLACQQGNAQLSVDEAENRIGVQGEALLLADNQVKLAATIRETDEQPTDLRQALMFLGQPDSSGAYPLNYNGVIPGL</sequence>
<evidence type="ECO:0000313" key="12">
    <source>
        <dbReference type="Proteomes" id="UP001499988"/>
    </source>
</evidence>
<evidence type="ECO:0000256" key="9">
    <source>
        <dbReference type="ARBA" id="ARBA00023136"/>
    </source>
</evidence>
<evidence type="ECO:0000256" key="8">
    <source>
        <dbReference type="ARBA" id="ARBA00022927"/>
    </source>
</evidence>
<reference evidence="12" key="1">
    <citation type="journal article" date="2019" name="Int. J. Syst. Evol. Microbiol.">
        <title>The Global Catalogue of Microorganisms (GCM) 10K type strain sequencing project: providing services to taxonomists for standard genome sequencing and annotation.</title>
        <authorList>
            <consortium name="The Broad Institute Genomics Platform"/>
            <consortium name="The Broad Institute Genome Sequencing Center for Infectious Disease"/>
            <person name="Wu L."/>
            <person name="Ma J."/>
        </authorList>
    </citation>
    <scope>NUCLEOTIDE SEQUENCE [LARGE SCALE GENOMIC DNA]</scope>
    <source>
        <strain evidence="12">JCM 18401</strain>
    </source>
</reference>
<dbReference type="InterPro" id="IPR022792">
    <property type="entry name" value="T2SS_protein-GspN"/>
</dbReference>
<dbReference type="InterPro" id="IPR000645">
    <property type="entry name" value="T2SS_GspN_CS"/>
</dbReference>
<evidence type="ECO:0000256" key="3">
    <source>
        <dbReference type="ARBA" id="ARBA00021563"/>
    </source>
</evidence>
<evidence type="ECO:0000256" key="6">
    <source>
        <dbReference type="ARBA" id="ARBA00022519"/>
    </source>
</evidence>
<gene>
    <name evidence="11" type="ORF">GCM10023333_25620</name>
</gene>
<keyword evidence="9" id="KW-0472">Membrane</keyword>
<comment type="similarity">
    <text evidence="2">Belongs to the GSP N family.</text>
</comment>
<accession>A0ABP9F0R0</accession>
<evidence type="ECO:0000256" key="7">
    <source>
        <dbReference type="ARBA" id="ARBA00022692"/>
    </source>
</evidence>
<evidence type="ECO:0000256" key="4">
    <source>
        <dbReference type="ARBA" id="ARBA00022448"/>
    </source>
</evidence>
<dbReference type="Proteomes" id="UP001499988">
    <property type="component" value="Unassembled WGS sequence"/>
</dbReference>
<dbReference type="PROSITE" id="PS01142">
    <property type="entry name" value="T2SP_N"/>
    <property type="match status" value="1"/>
</dbReference>
<name>A0ABP9F0R0_9GAMM</name>
<organism evidence="11 12">
    <name type="scientific">Ferrimonas pelagia</name>
    <dbReference type="NCBI Taxonomy" id="1177826"/>
    <lineage>
        <taxon>Bacteria</taxon>
        <taxon>Pseudomonadati</taxon>
        <taxon>Pseudomonadota</taxon>
        <taxon>Gammaproteobacteria</taxon>
        <taxon>Alteromonadales</taxon>
        <taxon>Ferrimonadaceae</taxon>
        <taxon>Ferrimonas</taxon>
    </lineage>
</organism>
<evidence type="ECO:0000256" key="1">
    <source>
        <dbReference type="ARBA" id="ARBA00004533"/>
    </source>
</evidence>
<evidence type="ECO:0000256" key="10">
    <source>
        <dbReference type="ARBA" id="ARBA00030772"/>
    </source>
</evidence>
<keyword evidence="8" id="KW-0653">Protein transport</keyword>
<protein>
    <recommendedName>
        <fullName evidence="3">Type II secretion system protein N</fullName>
    </recommendedName>
    <alternativeName>
        <fullName evidence="10">General secretion pathway protein N</fullName>
    </alternativeName>
</protein>
<keyword evidence="5" id="KW-1003">Cell membrane</keyword>
<evidence type="ECO:0000313" key="11">
    <source>
        <dbReference type="EMBL" id="GAA4891250.1"/>
    </source>
</evidence>
<keyword evidence="7" id="KW-0812">Transmembrane</keyword>
<keyword evidence="4" id="KW-0813">Transport</keyword>
<evidence type="ECO:0000256" key="2">
    <source>
        <dbReference type="ARBA" id="ARBA00007208"/>
    </source>
</evidence>
<evidence type="ECO:0000256" key="5">
    <source>
        <dbReference type="ARBA" id="ARBA00022475"/>
    </source>
</evidence>
<comment type="subcellular location">
    <subcellularLocation>
        <location evidence="1">Cell inner membrane</location>
    </subcellularLocation>
</comment>
<comment type="caution">
    <text evidence="11">The sequence shown here is derived from an EMBL/GenBank/DDBJ whole genome shotgun (WGS) entry which is preliminary data.</text>
</comment>
<dbReference type="EMBL" id="BAABJZ010000085">
    <property type="protein sequence ID" value="GAA4891250.1"/>
    <property type="molecule type" value="Genomic_DNA"/>
</dbReference>
<proteinExistence type="inferred from homology"/>